<dbReference type="InterPro" id="IPR001584">
    <property type="entry name" value="Integrase_cat-core"/>
</dbReference>
<dbReference type="AlphaFoldDB" id="A0AAN0IZ93"/>
<name>A0AAN0IZ93_AMPQE</name>
<dbReference type="GeneID" id="109580730"/>
<dbReference type="PANTHER" id="PTHR46791:SF5">
    <property type="entry name" value="CLR5 DOMAIN-CONTAINING PROTEIN-RELATED"/>
    <property type="match status" value="1"/>
</dbReference>
<feature type="domain" description="Integrase catalytic" evidence="1">
    <location>
        <begin position="221"/>
        <end position="404"/>
    </location>
</feature>
<dbReference type="SUPFAM" id="SSF53098">
    <property type="entry name" value="Ribonuclease H-like"/>
    <property type="match status" value="1"/>
</dbReference>
<dbReference type="KEGG" id="aqu:109580730"/>
<evidence type="ECO:0000313" key="2">
    <source>
        <dbReference type="EnsemblMetazoa" id="XP_019849773.1"/>
    </source>
</evidence>
<dbReference type="Pfam" id="PF24764">
    <property type="entry name" value="rva_4"/>
    <property type="match status" value="1"/>
</dbReference>
<reference evidence="3" key="1">
    <citation type="journal article" date="2010" name="Nature">
        <title>The Amphimedon queenslandica genome and the evolution of animal complexity.</title>
        <authorList>
            <person name="Srivastava M."/>
            <person name="Simakov O."/>
            <person name="Chapman J."/>
            <person name="Fahey B."/>
            <person name="Gauthier M.E."/>
            <person name="Mitros T."/>
            <person name="Richards G.S."/>
            <person name="Conaco C."/>
            <person name="Dacre M."/>
            <person name="Hellsten U."/>
            <person name="Larroux C."/>
            <person name="Putnam N.H."/>
            <person name="Stanke M."/>
            <person name="Adamska M."/>
            <person name="Darling A."/>
            <person name="Degnan S.M."/>
            <person name="Oakley T.H."/>
            <person name="Plachetzki D.C."/>
            <person name="Zhai Y."/>
            <person name="Adamski M."/>
            <person name="Calcino A."/>
            <person name="Cummins S.F."/>
            <person name="Goodstein D.M."/>
            <person name="Harris C."/>
            <person name="Jackson D.J."/>
            <person name="Leys S.P."/>
            <person name="Shu S."/>
            <person name="Woodcroft B.J."/>
            <person name="Vervoort M."/>
            <person name="Kosik K.S."/>
            <person name="Manning G."/>
            <person name="Degnan B.M."/>
            <person name="Rokhsar D.S."/>
        </authorList>
    </citation>
    <scope>NUCLEOTIDE SEQUENCE [LARGE SCALE GENOMIC DNA]</scope>
</reference>
<proteinExistence type="predicted"/>
<sequence length="483" mass="55236">MSHLRSNVCDTAIATLRQLLSDLVMYNDGRIIPEDILESFDHSLGFVNRELLVYDTLEPDSGMQPIISLIGICVSIVRQMISHHGYAQSHNSVLPSYCGLIGRPSFIIPSEQLSFLIEHRFTVVQIAEMLGVSVRTIRRRMSSYGLSVRESYSTITDNELDEIVLGIQRNFPTCGNSVMQGHLLAQGYRVQQHRVRDSQRRIDPDGSVLRRLRVLNRREYSVSGPLALYHIDGNHKLIRWRIVVHGCIDGYSRRIIYLQARDNNKAATVLQLFTDAVLELGLPSRVRADRGGENVGVAQFMLQHPLRGPGRGSFISGRSVHNQRIERLWRDVFQGCLVLFYHLFYEMEDQGILDINNEIHIYSLHYVFLPRINLALSEFKEAWNHHPLSSMSNLSPMQLWIAGISRSQAQDNVHQDNVPHYGIDWSGPIPNDNEEHVDIPEIDSLLNSHILSVLQNTVSPMQYSSNFGIDLFLNTLYFVYHYH</sequence>
<accession>A0AAN0IZ93</accession>
<keyword evidence="3" id="KW-1185">Reference proteome</keyword>
<dbReference type="EnsemblMetazoa" id="XM_019994214.1">
    <property type="protein sequence ID" value="XP_019849773.1"/>
    <property type="gene ID" value="LOC109580730"/>
</dbReference>
<dbReference type="InterPro" id="IPR012337">
    <property type="entry name" value="RNaseH-like_sf"/>
</dbReference>
<dbReference type="GO" id="GO:0003676">
    <property type="term" value="F:nucleic acid binding"/>
    <property type="evidence" value="ECO:0007669"/>
    <property type="project" value="InterPro"/>
</dbReference>
<dbReference type="Proteomes" id="UP000007879">
    <property type="component" value="Unassembled WGS sequence"/>
</dbReference>
<dbReference type="RefSeq" id="XP_019849773.1">
    <property type="nucleotide sequence ID" value="XM_019994214.1"/>
</dbReference>
<dbReference type="PANTHER" id="PTHR46791">
    <property type="entry name" value="EXPRESSED PROTEIN"/>
    <property type="match status" value="1"/>
</dbReference>
<dbReference type="InterPro" id="IPR036397">
    <property type="entry name" value="RNaseH_sf"/>
</dbReference>
<dbReference type="Gene3D" id="3.30.420.10">
    <property type="entry name" value="Ribonuclease H-like superfamily/Ribonuclease H"/>
    <property type="match status" value="1"/>
</dbReference>
<dbReference type="GO" id="GO:0015074">
    <property type="term" value="P:DNA integration"/>
    <property type="evidence" value="ECO:0007669"/>
    <property type="project" value="InterPro"/>
</dbReference>
<reference evidence="2" key="2">
    <citation type="submission" date="2024-06" db="UniProtKB">
        <authorList>
            <consortium name="EnsemblMetazoa"/>
        </authorList>
    </citation>
    <scope>IDENTIFICATION</scope>
</reference>
<evidence type="ECO:0000259" key="1">
    <source>
        <dbReference type="PROSITE" id="PS50994"/>
    </source>
</evidence>
<dbReference type="PROSITE" id="PS50994">
    <property type="entry name" value="INTEGRASE"/>
    <property type="match status" value="1"/>
</dbReference>
<protein>
    <recommendedName>
        <fullName evidence="1">Integrase catalytic domain-containing protein</fullName>
    </recommendedName>
</protein>
<dbReference type="InterPro" id="IPR058913">
    <property type="entry name" value="Integrase_dom_put"/>
</dbReference>
<evidence type="ECO:0000313" key="3">
    <source>
        <dbReference type="Proteomes" id="UP000007879"/>
    </source>
</evidence>
<organism evidence="2 3">
    <name type="scientific">Amphimedon queenslandica</name>
    <name type="common">Sponge</name>
    <dbReference type="NCBI Taxonomy" id="400682"/>
    <lineage>
        <taxon>Eukaryota</taxon>
        <taxon>Metazoa</taxon>
        <taxon>Porifera</taxon>
        <taxon>Demospongiae</taxon>
        <taxon>Heteroscleromorpha</taxon>
        <taxon>Haplosclerida</taxon>
        <taxon>Niphatidae</taxon>
        <taxon>Amphimedon</taxon>
    </lineage>
</organism>